<protein>
    <submittedName>
        <fullName evidence="2">Alpha/beta hydrolase</fullName>
    </submittedName>
</protein>
<dbReference type="GO" id="GO:0016787">
    <property type="term" value="F:hydrolase activity"/>
    <property type="evidence" value="ECO:0007669"/>
    <property type="project" value="UniProtKB-KW"/>
</dbReference>
<dbReference type="PANTHER" id="PTHR45763">
    <property type="entry name" value="HYDROLASE, ALPHA/BETA FOLD FAMILY PROTEIN, EXPRESSED-RELATED"/>
    <property type="match status" value="1"/>
</dbReference>
<dbReference type="PRINTS" id="PR00111">
    <property type="entry name" value="ABHYDROLASE"/>
</dbReference>
<keyword evidence="2" id="KW-0378">Hydrolase</keyword>
<name>A0A841SPD8_9BACL</name>
<dbReference type="AlphaFoldDB" id="A0A841SPD8"/>
<dbReference type="InterPro" id="IPR029058">
    <property type="entry name" value="AB_hydrolase_fold"/>
</dbReference>
<dbReference type="Proteomes" id="UP000535838">
    <property type="component" value="Unassembled WGS sequence"/>
</dbReference>
<reference evidence="2 3" key="1">
    <citation type="submission" date="2020-08" db="EMBL/GenBank/DDBJ databases">
        <title>Cohnella phylogeny.</title>
        <authorList>
            <person name="Dunlap C."/>
        </authorList>
    </citation>
    <scope>NUCLEOTIDE SEQUENCE [LARGE SCALE GENOMIC DNA]</scope>
    <source>
        <strain evidence="2 3">DSM 25241</strain>
    </source>
</reference>
<dbReference type="SUPFAM" id="SSF53474">
    <property type="entry name" value="alpha/beta-Hydrolases"/>
    <property type="match status" value="1"/>
</dbReference>
<dbReference type="PANTHER" id="PTHR45763:SF46">
    <property type="entry name" value="AB HYDROLASE-1 DOMAIN-CONTAINING PROTEIN"/>
    <property type="match status" value="1"/>
</dbReference>
<dbReference type="RefSeq" id="WP_185118300.1">
    <property type="nucleotide sequence ID" value="NZ_JACJVQ010000003.1"/>
</dbReference>
<accession>A0A841SPD8</accession>
<dbReference type="Gene3D" id="3.40.50.1820">
    <property type="entry name" value="alpha/beta hydrolase"/>
    <property type="match status" value="1"/>
</dbReference>
<dbReference type="InterPro" id="IPR000073">
    <property type="entry name" value="AB_hydrolase_1"/>
</dbReference>
<evidence type="ECO:0000313" key="2">
    <source>
        <dbReference type="EMBL" id="MBB6633062.1"/>
    </source>
</evidence>
<gene>
    <name evidence="2" type="ORF">H7B67_02910</name>
</gene>
<keyword evidence="3" id="KW-1185">Reference proteome</keyword>
<sequence>MDSLVLNLKDGRKLGYAEYGDRSGVPVLFFHGTPGSRLLFLDDDPACISLGIRLISLDRPGFGLSDPKPGRTLLDWTDDVREAADLLGLKKFSVIGVSGGGAYAAACAYRIPERLHSAALVSSIAPFADGKPPKSMSRGNRIAFFLSRKWPGVLKANYRAQKKLISKRPEAFKRSLLAEGKRMNEWDRRFLRTDEQLESFILHLGEAMRSSVDECANEPALIAKPWGFQWSDMKGPIDIWHGEIDTMAPASEIRKLAPSLADCKARYVAGAGHFLTDDEVIWRDILSAIRERVQ</sequence>
<organism evidence="2 3">
    <name type="scientific">Cohnella thailandensis</name>
    <dbReference type="NCBI Taxonomy" id="557557"/>
    <lineage>
        <taxon>Bacteria</taxon>
        <taxon>Bacillati</taxon>
        <taxon>Bacillota</taxon>
        <taxon>Bacilli</taxon>
        <taxon>Bacillales</taxon>
        <taxon>Paenibacillaceae</taxon>
        <taxon>Cohnella</taxon>
    </lineage>
</organism>
<evidence type="ECO:0000313" key="3">
    <source>
        <dbReference type="Proteomes" id="UP000535838"/>
    </source>
</evidence>
<dbReference type="EMBL" id="JACJVQ010000003">
    <property type="protein sequence ID" value="MBB6633062.1"/>
    <property type="molecule type" value="Genomic_DNA"/>
</dbReference>
<feature type="domain" description="AB hydrolase-1" evidence="1">
    <location>
        <begin position="26"/>
        <end position="278"/>
    </location>
</feature>
<proteinExistence type="predicted"/>
<evidence type="ECO:0000259" key="1">
    <source>
        <dbReference type="Pfam" id="PF00561"/>
    </source>
</evidence>
<comment type="caution">
    <text evidence="2">The sequence shown here is derived from an EMBL/GenBank/DDBJ whole genome shotgun (WGS) entry which is preliminary data.</text>
</comment>
<dbReference type="Pfam" id="PF00561">
    <property type="entry name" value="Abhydrolase_1"/>
    <property type="match status" value="1"/>
</dbReference>